<dbReference type="PANTHER" id="PTHR21310:SF15">
    <property type="entry name" value="AMINOGLYCOSIDE PHOSPHOTRANSFERASE DOMAIN-CONTAINING PROTEIN"/>
    <property type="match status" value="1"/>
</dbReference>
<dbReference type="AlphaFoldDB" id="A0A6J4U9H7"/>
<dbReference type="InterPro" id="IPR011009">
    <property type="entry name" value="Kinase-like_dom_sf"/>
</dbReference>
<dbReference type="PANTHER" id="PTHR21310">
    <property type="entry name" value="AMINOGLYCOSIDE PHOSPHOTRANSFERASE-RELATED-RELATED"/>
    <property type="match status" value="1"/>
</dbReference>
<dbReference type="Pfam" id="PF01636">
    <property type="entry name" value="APH"/>
    <property type="match status" value="1"/>
</dbReference>
<name>A0A6J4U9H7_9BACT</name>
<proteinExistence type="predicted"/>
<organism evidence="2">
    <name type="scientific">uncultured Thermomicrobiales bacterium</name>
    <dbReference type="NCBI Taxonomy" id="1645740"/>
    <lineage>
        <taxon>Bacteria</taxon>
        <taxon>Pseudomonadati</taxon>
        <taxon>Thermomicrobiota</taxon>
        <taxon>Thermomicrobia</taxon>
        <taxon>Thermomicrobiales</taxon>
        <taxon>environmental samples</taxon>
    </lineage>
</organism>
<dbReference type="Gene3D" id="3.90.1200.10">
    <property type="match status" value="1"/>
</dbReference>
<reference evidence="2" key="1">
    <citation type="submission" date="2020-02" db="EMBL/GenBank/DDBJ databases">
        <authorList>
            <person name="Meier V. D."/>
        </authorList>
    </citation>
    <scope>NUCLEOTIDE SEQUENCE</scope>
    <source>
        <strain evidence="2">AVDCRST_MAG59</strain>
    </source>
</reference>
<dbReference type="InterPro" id="IPR002575">
    <property type="entry name" value="Aminoglycoside_PTrfase"/>
</dbReference>
<sequence>MPSPAPEPLAIVRSLGLAGGVRATAVAGGTDTTIWRVETDRAAYALRLYRQGQAAVAEREVVAMSAAAGAGLAVPSVHASGTWQGRPVLLMSWMPGHPLADEVGGHPWRGWRLGAEFGNAQAALHRVPVPAALRRHPVPWIEWAGPDEALRARLQAVSDQPGVLLHLDYHPRNVLVAEGRVSAVIDWANVRSGDRRADLARTASILRFAPLGVALSPPAARLARTALMAGWRRGYRHTAGATGGMAPFYAWAGSVMLRDLTPRLGRPDLPWLTPAFLVRVQDWTAAWRSRAGLPP</sequence>
<dbReference type="SUPFAM" id="SSF56112">
    <property type="entry name" value="Protein kinase-like (PK-like)"/>
    <property type="match status" value="1"/>
</dbReference>
<gene>
    <name evidence="2" type="ORF">AVDCRST_MAG59-1100</name>
</gene>
<evidence type="ECO:0000259" key="1">
    <source>
        <dbReference type="Pfam" id="PF01636"/>
    </source>
</evidence>
<dbReference type="InterPro" id="IPR051678">
    <property type="entry name" value="AGP_Transferase"/>
</dbReference>
<feature type="domain" description="Aminoglycoside phosphotransferase" evidence="1">
    <location>
        <begin position="23"/>
        <end position="232"/>
    </location>
</feature>
<protein>
    <recommendedName>
        <fullName evidence="1">Aminoglycoside phosphotransferase domain-containing protein</fullName>
    </recommendedName>
</protein>
<accession>A0A6J4U9H7</accession>
<evidence type="ECO:0000313" key="2">
    <source>
        <dbReference type="EMBL" id="CAA9543980.1"/>
    </source>
</evidence>
<dbReference type="EMBL" id="CADCWF010000065">
    <property type="protein sequence ID" value="CAA9543980.1"/>
    <property type="molecule type" value="Genomic_DNA"/>
</dbReference>